<keyword evidence="1" id="KW-1133">Transmembrane helix</keyword>
<dbReference type="PANTHER" id="PTHR20992:SF9">
    <property type="entry name" value="AT15442P-RELATED"/>
    <property type="match status" value="1"/>
</dbReference>
<feature type="transmembrane region" description="Helical" evidence="1">
    <location>
        <begin position="113"/>
        <end position="135"/>
    </location>
</feature>
<proteinExistence type="predicted"/>
<protein>
    <submittedName>
        <fullName evidence="2">Unannotated protein</fullName>
    </submittedName>
</protein>
<sequence length="316" mass="32231">MIHLRVIAPFSHSKAAIDLLIESDSVANVTLIRGAAVDPEGDMITCDVASEDASYIVGDLRRMGIAELGAIDINELDASVSAGAVSAEEKAIGHPADAVIWENVSARIDNEGLLSGGMMALFAFAGVIAAIAILIDSSPIVVGAMALCPDFGPIAAFAVGAVRKDRRRARGGLLALLAGFMGAIAASFVAVTLLKAGGIAPENFTRDTNTLAQTIAAPDGFSVVVAFCAGAAGMLSVTLGKAGALVGVAVSITTIPAAADIGLSLSYGEWGAMEGAALQLAVNIASLLVAASLMLAFQRRNFKRRDARRREARAGG</sequence>
<dbReference type="EMBL" id="CAESAN010000122">
    <property type="protein sequence ID" value="CAB4346316.1"/>
    <property type="molecule type" value="Genomic_DNA"/>
</dbReference>
<reference evidence="2" key="1">
    <citation type="submission" date="2020-05" db="EMBL/GenBank/DDBJ databases">
        <authorList>
            <person name="Chiriac C."/>
            <person name="Salcher M."/>
            <person name="Ghai R."/>
            <person name="Kavagutti S V."/>
        </authorList>
    </citation>
    <scope>NUCLEOTIDE SEQUENCE</scope>
</reference>
<evidence type="ECO:0000256" key="1">
    <source>
        <dbReference type="SAM" id="Phobius"/>
    </source>
</evidence>
<feature type="transmembrane region" description="Helical" evidence="1">
    <location>
        <begin position="174"/>
        <end position="194"/>
    </location>
</feature>
<feature type="transmembrane region" description="Helical" evidence="1">
    <location>
        <begin position="141"/>
        <end position="162"/>
    </location>
</feature>
<dbReference type="AlphaFoldDB" id="A0A6J5ZYG7"/>
<dbReference type="PANTHER" id="PTHR20992">
    <property type="entry name" value="AT15442P-RELATED"/>
    <property type="match status" value="1"/>
</dbReference>
<dbReference type="InterPro" id="IPR005240">
    <property type="entry name" value="DUF389"/>
</dbReference>
<feature type="transmembrane region" description="Helical" evidence="1">
    <location>
        <begin position="214"/>
        <end position="235"/>
    </location>
</feature>
<evidence type="ECO:0000313" key="2">
    <source>
        <dbReference type="EMBL" id="CAB4346316.1"/>
    </source>
</evidence>
<dbReference type="Pfam" id="PF04087">
    <property type="entry name" value="DUF389"/>
    <property type="match status" value="1"/>
</dbReference>
<keyword evidence="1" id="KW-0812">Transmembrane</keyword>
<name>A0A6J5ZYG7_9ZZZZ</name>
<feature type="transmembrane region" description="Helical" evidence="1">
    <location>
        <begin position="277"/>
        <end position="297"/>
    </location>
</feature>
<keyword evidence="1" id="KW-0472">Membrane</keyword>
<feature type="transmembrane region" description="Helical" evidence="1">
    <location>
        <begin position="242"/>
        <end position="265"/>
    </location>
</feature>
<gene>
    <name evidence="2" type="ORF">UFOPK3547_01317</name>
</gene>
<accession>A0A6J5ZYG7</accession>
<organism evidence="2">
    <name type="scientific">freshwater metagenome</name>
    <dbReference type="NCBI Taxonomy" id="449393"/>
    <lineage>
        <taxon>unclassified sequences</taxon>
        <taxon>metagenomes</taxon>
        <taxon>ecological metagenomes</taxon>
    </lineage>
</organism>